<dbReference type="PANTHER" id="PTHR19443:SF24">
    <property type="entry name" value="PHOSPHOTRANSFERASE"/>
    <property type="match status" value="1"/>
</dbReference>
<organism evidence="9 10">
    <name type="scientific">Suhomyces tanzawaensis NRRL Y-17324</name>
    <dbReference type="NCBI Taxonomy" id="984487"/>
    <lineage>
        <taxon>Eukaryota</taxon>
        <taxon>Fungi</taxon>
        <taxon>Dikarya</taxon>
        <taxon>Ascomycota</taxon>
        <taxon>Saccharomycotina</taxon>
        <taxon>Pichiomycetes</taxon>
        <taxon>Debaryomycetaceae</taxon>
        <taxon>Suhomyces</taxon>
    </lineage>
</organism>
<dbReference type="InterPro" id="IPR022672">
    <property type="entry name" value="Hexokinase_N"/>
</dbReference>
<keyword evidence="6" id="KW-0324">Glycolysis</keyword>
<dbReference type="SUPFAM" id="SSF53067">
    <property type="entry name" value="Actin-like ATPase domain"/>
    <property type="match status" value="2"/>
</dbReference>
<dbReference type="STRING" id="984487.A0A1E4SCQ3"/>
<accession>A0A1E4SCQ3</accession>
<name>A0A1E4SCQ3_9ASCO</name>
<comment type="similarity">
    <text evidence="1 6">Belongs to the hexokinase family.</text>
</comment>
<feature type="domain" description="Hexokinase C-terminal" evidence="8">
    <location>
        <begin position="286"/>
        <end position="554"/>
    </location>
</feature>
<dbReference type="PROSITE" id="PS51748">
    <property type="entry name" value="HEXOKINASE_2"/>
    <property type="match status" value="1"/>
</dbReference>
<dbReference type="AlphaFoldDB" id="A0A1E4SCQ3"/>
<dbReference type="GO" id="GO:0006096">
    <property type="term" value="P:glycolytic process"/>
    <property type="evidence" value="ECO:0007669"/>
    <property type="project" value="UniProtKB-UniPathway"/>
</dbReference>
<keyword evidence="3 6" id="KW-0547">Nucleotide-binding</keyword>
<gene>
    <name evidence="9" type="ORF">CANTADRAFT_328705</name>
</gene>
<dbReference type="Gene3D" id="3.30.420.40">
    <property type="match status" value="1"/>
</dbReference>
<evidence type="ECO:0000259" key="8">
    <source>
        <dbReference type="Pfam" id="PF03727"/>
    </source>
</evidence>
<dbReference type="PRINTS" id="PR00475">
    <property type="entry name" value="HEXOKINASE"/>
</dbReference>
<evidence type="ECO:0000259" key="7">
    <source>
        <dbReference type="Pfam" id="PF00349"/>
    </source>
</evidence>
<dbReference type="GO" id="GO:0004340">
    <property type="term" value="F:glucokinase activity"/>
    <property type="evidence" value="ECO:0007669"/>
    <property type="project" value="TreeGrafter"/>
</dbReference>
<dbReference type="GO" id="GO:0006006">
    <property type="term" value="P:glucose metabolic process"/>
    <property type="evidence" value="ECO:0007669"/>
    <property type="project" value="TreeGrafter"/>
</dbReference>
<dbReference type="OrthoDB" id="419537at2759"/>
<keyword evidence="4 6" id="KW-0418">Kinase</keyword>
<dbReference type="Pfam" id="PF00349">
    <property type="entry name" value="Hexokinase_1"/>
    <property type="match status" value="1"/>
</dbReference>
<dbReference type="CDD" id="cd24000">
    <property type="entry name" value="ASKHA_NBD_HK"/>
    <property type="match status" value="1"/>
</dbReference>
<dbReference type="RefSeq" id="XP_020062294.1">
    <property type="nucleotide sequence ID" value="XM_020208483.1"/>
</dbReference>
<evidence type="ECO:0000256" key="2">
    <source>
        <dbReference type="ARBA" id="ARBA00022679"/>
    </source>
</evidence>
<dbReference type="InterPro" id="IPR001312">
    <property type="entry name" value="Hexokinase"/>
</dbReference>
<dbReference type="GeneID" id="30982620"/>
<dbReference type="GO" id="GO:0005524">
    <property type="term" value="F:ATP binding"/>
    <property type="evidence" value="ECO:0007669"/>
    <property type="project" value="UniProtKB-UniRule"/>
</dbReference>
<keyword evidence="5 6" id="KW-0067">ATP-binding</keyword>
<keyword evidence="2 6" id="KW-0808">Transferase</keyword>
<evidence type="ECO:0000256" key="4">
    <source>
        <dbReference type="ARBA" id="ARBA00022777"/>
    </source>
</evidence>
<dbReference type="GO" id="GO:0005536">
    <property type="term" value="F:D-glucose binding"/>
    <property type="evidence" value="ECO:0007669"/>
    <property type="project" value="InterPro"/>
</dbReference>
<dbReference type="UniPathway" id="UPA00109">
    <property type="reaction ID" value="UER00180"/>
</dbReference>
<dbReference type="InterPro" id="IPR022673">
    <property type="entry name" value="Hexokinase_C"/>
</dbReference>
<dbReference type="GO" id="GO:0001678">
    <property type="term" value="P:intracellular glucose homeostasis"/>
    <property type="evidence" value="ECO:0007669"/>
    <property type="project" value="InterPro"/>
</dbReference>
<evidence type="ECO:0000256" key="3">
    <source>
        <dbReference type="ARBA" id="ARBA00022741"/>
    </source>
</evidence>
<evidence type="ECO:0000256" key="6">
    <source>
        <dbReference type="RuleBase" id="RU362007"/>
    </source>
</evidence>
<dbReference type="EC" id="2.7.1.-" evidence="6"/>
<reference evidence="10" key="1">
    <citation type="submission" date="2016-05" db="EMBL/GenBank/DDBJ databases">
        <title>Comparative genomics of biotechnologically important yeasts.</title>
        <authorList>
            <consortium name="DOE Joint Genome Institute"/>
            <person name="Riley R."/>
            <person name="Haridas S."/>
            <person name="Wolfe K.H."/>
            <person name="Lopes M.R."/>
            <person name="Hittinger C.T."/>
            <person name="Goker M."/>
            <person name="Salamov A."/>
            <person name="Wisecaver J."/>
            <person name="Long T.M."/>
            <person name="Aerts A.L."/>
            <person name="Barry K."/>
            <person name="Choi C."/>
            <person name="Clum A."/>
            <person name="Coughlan A.Y."/>
            <person name="Deshpande S."/>
            <person name="Douglass A.P."/>
            <person name="Hanson S.J."/>
            <person name="Klenk H.-P."/>
            <person name="Labutti K."/>
            <person name="Lapidus A."/>
            <person name="Lindquist E."/>
            <person name="Lipzen A."/>
            <person name="Meier-Kolthoff J.P."/>
            <person name="Ohm R.A."/>
            <person name="Otillar R.P."/>
            <person name="Pangilinan J."/>
            <person name="Peng Y."/>
            <person name="Rokas A."/>
            <person name="Rosa C.A."/>
            <person name="Scheuner C."/>
            <person name="Sibirny A.A."/>
            <person name="Slot J.C."/>
            <person name="Stielow J.B."/>
            <person name="Sun H."/>
            <person name="Kurtzman C.P."/>
            <person name="Blackwell M."/>
            <person name="Grigoriev I.V."/>
            <person name="Jeffries T.W."/>
        </authorList>
    </citation>
    <scope>NUCLEOTIDE SEQUENCE [LARGE SCALE GENOMIC DNA]</scope>
    <source>
        <strain evidence="10">NRRL Y-17324</strain>
    </source>
</reference>
<evidence type="ECO:0000313" key="9">
    <source>
        <dbReference type="EMBL" id="ODV77172.1"/>
    </source>
</evidence>
<dbReference type="InterPro" id="IPR043129">
    <property type="entry name" value="ATPase_NBD"/>
</dbReference>
<dbReference type="GO" id="GO:0005739">
    <property type="term" value="C:mitochondrion"/>
    <property type="evidence" value="ECO:0007669"/>
    <property type="project" value="TreeGrafter"/>
</dbReference>
<dbReference type="GO" id="GO:0005829">
    <property type="term" value="C:cytosol"/>
    <property type="evidence" value="ECO:0007669"/>
    <property type="project" value="TreeGrafter"/>
</dbReference>
<dbReference type="Gene3D" id="3.40.367.20">
    <property type="match status" value="1"/>
</dbReference>
<protein>
    <recommendedName>
        <fullName evidence="6">Phosphotransferase</fullName>
        <ecNumber evidence="6">2.7.1.-</ecNumber>
    </recommendedName>
</protein>
<evidence type="ECO:0000256" key="5">
    <source>
        <dbReference type="ARBA" id="ARBA00022840"/>
    </source>
</evidence>
<feature type="domain" description="Hexokinase N-terminal" evidence="7">
    <location>
        <begin position="88"/>
        <end position="276"/>
    </location>
</feature>
<proteinExistence type="inferred from homology"/>
<evidence type="ECO:0000313" key="10">
    <source>
        <dbReference type="Proteomes" id="UP000094285"/>
    </source>
</evidence>
<dbReference type="GO" id="GO:0006013">
    <property type="term" value="P:mannose metabolic process"/>
    <property type="evidence" value="ECO:0007669"/>
    <property type="project" value="TreeGrafter"/>
</dbReference>
<dbReference type="GO" id="GO:0008865">
    <property type="term" value="F:fructokinase activity"/>
    <property type="evidence" value="ECO:0007669"/>
    <property type="project" value="TreeGrafter"/>
</dbReference>
<dbReference type="GO" id="GO:0019158">
    <property type="term" value="F:mannokinase activity"/>
    <property type="evidence" value="ECO:0007669"/>
    <property type="project" value="TreeGrafter"/>
</dbReference>
<dbReference type="Proteomes" id="UP000094285">
    <property type="component" value="Unassembled WGS sequence"/>
</dbReference>
<evidence type="ECO:0000256" key="1">
    <source>
        <dbReference type="ARBA" id="ARBA00009225"/>
    </source>
</evidence>
<dbReference type="Pfam" id="PF03727">
    <property type="entry name" value="Hexokinase_2"/>
    <property type="match status" value="1"/>
</dbReference>
<dbReference type="EMBL" id="KV453916">
    <property type="protein sequence ID" value="ODV77172.1"/>
    <property type="molecule type" value="Genomic_DNA"/>
</dbReference>
<sequence>MLHNMLGGPIVKPTVPTVAPLAVPSHTRPSTIIPKAQALALLPSSPDSLASSHHSPLASSPDSLVRSVASRAGAATATVAHAFTHNLNHSVLSSQASLLVDDFCSLLAHNSAITMLPNYNISPTGDEYGDFLCIDLGGSTLRVAVVSIDRPDSSVDPAERIHIITEQKWTIANDFKTINTNFFKFIAARINDTLQAQCVIARDCPKIKTGITWSFPLETTSHNNGRIVHVSKGYSIASDIYNRDLKSILEQVLAAEHGLNVDVKIILNDSLAVYSAGSFLDKYMKLALVLGTGFNMCCSLENNDAIHPDKTWSNATSGNKTLFNTELSLFGDHMLPYLPNKYDYIIEPRFENFQFAYKPYMTADPATNSILQPTELMTSGRYLTELTRLVVVDLIHAKEIFTQLCLSQMSPLLNGVYDGISGELLCFIAETDDLDAIACKLASEYQWPVQAITHNDVGVLKTVINCIIERAAFVVAISIVAFIKLLKLHNSQENIHDQAINIGYVGSVITYFNSYRELIKKYVNANDAIVNLGVTVDFKLVDNSSIIGAAIGAAYYS</sequence>
<dbReference type="PANTHER" id="PTHR19443">
    <property type="entry name" value="HEXOKINASE"/>
    <property type="match status" value="1"/>
</dbReference>
<keyword evidence="10" id="KW-1185">Reference proteome</keyword>